<dbReference type="SUPFAM" id="SSF81383">
    <property type="entry name" value="F-box domain"/>
    <property type="match status" value="1"/>
</dbReference>
<feature type="domain" description="F-box" evidence="1">
    <location>
        <begin position="90"/>
        <end position="136"/>
    </location>
</feature>
<dbReference type="AlphaFoldDB" id="A0A667Y067"/>
<evidence type="ECO:0000259" key="1">
    <source>
        <dbReference type="PROSITE" id="PS50181"/>
    </source>
</evidence>
<dbReference type="GeneTree" id="ENSGT00390000001015"/>
<dbReference type="Proteomes" id="UP000472263">
    <property type="component" value="Chromosome 13"/>
</dbReference>
<evidence type="ECO:0000313" key="2">
    <source>
        <dbReference type="Ensembl" id="ENSMMDP00005023265.1"/>
    </source>
</evidence>
<gene>
    <name evidence="2" type="primary">FBXO36</name>
    <name evidence="2" type="synonym">fbxo36a</name>
</gene>
<dbReference type="InParanoid" id="A0A667Y067"/>
<protein>
    <submittedName>
        <fullName evidence="2">F-box protein 36a</fullName>
    </submittedName>
</protein>
<keyword evidence="3" id="KW-1185">Reference proteome</keyword>
<dbReference type="Pfam" id="PF12937">
    <property type="entry name" value="F-box-like"/>
    <property type="match status" value="1"/>
</dbReference>
<dbReference type="SMART" id="SM00256">
    <property type="entry name" value="FBOX"/>
    <property type="match status" value="1"/>
</dbReference>
<reference evidence="2" key="2">
    <citation type="submission" date="2025-08" db="UniProtKB">
        <authorList>
            <consortium name="Ensembl"/>
        </authorList>
    </citation>
    <scope>IDENTIFICATION</scope>
</reference>
<accession>A0A667Y067</accession>
<dbReference type="InterPro" id="IPR036047">
    <property type="entry name" value="F-box-like_dom_sf"/>
</dbReference>
<dbReference type="Ensembl" id="ENSMMDT00005023771.1">
    <property type="protein sequence ID" value="ENSMMDP00005023265.1"/>
    <property type="gene ID" value="ENSMMDG00005011229.1"/>
</dbReference>
<reference evidence="2" key="1">
    <citation type="submission" date="2019-06" db="EMBL/GenBank/DDBJ databases">
        <authorList>
            <consortium name="Wellcome Sanger Institute Data Sharing"/>
        </authorList>
    </citation>
    <scope>NUCLEOTIDE SEQUENCE [LARGE SCALE GENOMIC DNA]</scope>
</reference>
<proteinExistence type="predicted"/>
<sequence length="197" mass="22832">MASLLGETLFEISGQGPPPAKDYFQLVITKNEVKWRSWIISLRVGFRGAAPKELKESHYDFLHDKSLQQVGIIFGQKILHYTKALCQGEFDYLERLPDDILLRIVSYLPLRDVTQLAQTTRKFRKLCNSEEFWEQTVRSRCAEFTPDMETLANAMGWRKVFFLFFNGLCYIHPCSQQREQHDSENQSQMLEGGGSSK</sequence>
<reference evidence="2" key="3">
    <citation type="submission" date="2025-09" db="UniProtKB">
        <authorList>
            <consortium name="Ensembl"/>
        </authorList>
    </citation>
    <scope>IDENTIFICATION</scope>
</reference>
<name>A0A667Y067_9TELE</name>
<evidence type="ECO:0000313" key="3">
    <source>
        <dbReference type="Proteomes" id="UP000472263"/>
    </source>
</evidence>
<dbReference type="CDD" id="cd22106">
    <property type="entry name" value="F-box_FBXO36"/>
    <property type="match status" value="1"/>
</dbReference>
<dbReference type="InterPro" id="IPR001810">
    <property type="entry name" value="F-box_dom"/>
</dbReference>
<dbReference type="PROSITE" id="PS50181">
    <property type="entry name" value="FBOX"/>
    <property type="match status" value="1"/>
</dbReference>
<dbReference type="Gene3D" id="1.20.1280.50">
    <property type="match status" value="1"/>
</dbReference>
<organism evidence="2 3">
    <name type="scientific">Myripristis murdjan</name>
    <name type="common">pinecone soldierfish</name>
    <dbReference type="NCBI Taxonomy" id="586833"/>
    <lineage>
        <taxon>Eukaryota</taxon>
        <taxon>Metazoa</taxon>
        <taxon>Chordata</taxon>
        <taxon>Craniata</taxon>
        <taxon>Vertebrata</taxon>
        <taxon>Euteleostomi</taxon>
        <taxon>Actinopterygii</taxon>
        <taxon>Neopterygii</taxon>
        <taxon>Teleostei</taxon>
        <taxon>Neoteleostei</taxon>
        <taxon>Acanthomorphata</taxon>
        <taxon>Holocentriformes</taxon>
        <taxon>Holocentridae</taxon>
        <taxon>Myripristis</taxon>
    </lineage>
</organism>